<dbReference type="HAMAP" id="MF_01092">
    <property type="entry name" value="ZapD"/>
    <property type="match status" value="1"/>
</dbReference>
<dbReference type="Pfam" id="PF07072">
    <property type="entry name" value="ZapD"/>
    <property type="match status" value="1"/>
</dbReference>
<dbReference type="Proteomes" id="UP000014400">
    <property type="component" value="Unassembled WGS sequence"/>
</dbReference>
<comment type="similarity">
    <text evidence="5">Belongs to the ZapD family.</text>
</comment>
<dbReference type="InterPro" id="IPR036268">
    <property type="entry name" value="ZapD_sf"/>
</dbReference>
<comment type="subunit">
    <text evidence="5">Interacts with FtsZ.</text>
</comment>
<dbReference type="AlphaFoldDB" id="S3BKU6"/>
<gene>
    <name evidence="5" type="primary">zapD</name>
    <name evidence="6" type="ORF">HMPREF1476_00084</name>
</gene>
<dbReference type="EMBL" id="ATCF01000004">
    <property type="protein sequence ID" value="EPE01854.1"/>
    <property type="molecule type" value="Genomic_DNA"/>
</dbReference>
<keyword evidence="4 5" id="KW-0131">Cell cycle</keyword>
<keyword evidence="1 5" id="KW-0963">Cytoplasm</keyword>
<dbReference type="GO" id="GO:0000917">
    <property type="term" value="P:division septum assembly"/>
    <property type="evidence" value="ECO:0007669"/>
    <property type="project" value="UniProtKB-KW"/>
</dbReference>
<dbReference type="Gene3D" id="1.10.3900.10">
    <property type="entry name" value="YacF-like"/>
    <property type="match status" value="1"/>
</dbReference>
<evidence type="ECO:0000256" key="3">
    <source>
        <dbReference type="ARBA" id="ARBA00023210"/>
    </source>
</evidence>
<dbReference type="InterPro" id="IPR009777">
    <property type="entry name" value="ZapD"/>
</dbReference>
<organism evidence="6 7">
    <name type="scientific">Sutterella wadsworthensis HGA0223</name>
    <dbReference type="NCBI Taxonomy" id="1203554"/>
    <lineage>
        <taxon>Bacteria</taxon>
        <taxon>Pseudomonadati</taxon>
        <taxon>Pseudomonadota</taxon>
        <taxon>Betaproteobacteria</taxon>
        <taxon>Burkholderiales</taxon>
        <taxon>Sutterellaceae</taxon>
        <taxon>Sutterella</taxon>
    </lineage>
</organism>
<accession>S3BKU6</accession>
<dbReference type="STRING" id="1203554.HMPREF1476_00084"/>
<dbReference type="GO" id="GO:0043093">
    <property type="term" value="P:FtsZ-dependent cytokinesis"/>
    <property type="evidence" value="ECO:0007669"/>
    <property type="project" value="UniProtKB-UniRule"/>
</dbReference>
<comment type="subcellular location">
    <subcellularLocation>
        <location evidence="5">Cytoplasm</location>
    </subcellularLocation>
    <text evidence="5">Localizes to mid-cell in an FtsZ-dependent manner.</text>
</comment>
<keyword evidence="2 5" id="KW-0132">Cell division</keyword>
<evidence type="ECO:0000256" key="2">
    <source>
        <dbReference type="ARBA" id="ARBA00022618"/>
    </source>
</evidence>
<evidence type="ECO:0000313" key="7">
    <source>
        <dbReference type="Proteomes" id="UP000014400"/>
    </source>
</evidence>
<protein>
    <recommendedName>
        <fullName evidence="5">Cell division protein ZapD</fullName>
    </recommendedName>
    <alternativeName>
        <fullName evidence="5">Z ring-associated protein D</fullName>
    </alternativeName>
</protein>
<dbReference type="GO" id="GO:0032153">
    <property type="term" value="C:cell division site"/>
    <property type="evidence" value="ECO:0007669"/>
    <property type="project" value="TreeGrafter"/>
</dbReference>
<evidence type="ECO:0000256" key="1">
    <source>
        <dbReference type="ARBA" id="ARBA00022490"/>
    </source>
</evidence>
<dbReference type="NCBIfam" id="NF003656">
    <property type="entry name" value="PRK05287.1-4"/>
    <property type="match status" value="1"/>
</dbReference>
<dbReference type="RefSeq" id="WP_016473564.1">
    <property type="nucleotide sequence ID" value="NZ_KE150480.1"/>
</dbReference>
<dbReference type="PATRIC" id="fig|1203554.3.peg.74"/>
<keyword evidence="3 5" id="KW-0717">Septation</keyword>
<dbReference type="InterPro" id="IPR027462">
    <property type="entry name" value="ZapD_C"/>
</dbReference>
<comment type="caution">
    <text evidence="6">The sequence shown here is derived from an EMBL/GenBank/DDBJ whole genome shotgun (WGS) entry which is preliminary data.</text>
</comment>
<keyword evidence="7" id="KW-1185">Reference proteome</keyword>
<dbReference type="PANTHER" id="PTHR39455:SF1">
    <property type="entry name" value="CELL DIVISION PROTEIN ZAPD"/>
    <property type="match status" value="1"/>
</dbReference>
<reference evidence="6 7" key="1">
    <citation type="submission" date="2013-04" db="EMBL/GenBank/DDBJ databases">
        <title>The Genome Sequence of Sutterella wadsworthensis HGA0223.</title>
        <authorList>
            <consortium name="The Broad Institute Genomics Platform"/>
            <person name="Earl A."/>
            <person name="Ward D."/>
            <person name="Feldgarden M."/>
            <person name="Gevers D."/>
            <person name="Schmidt T.M."/>
            <person name="Dover J."/>
            <person name="Dai D."/>
            <person name="Walker B."/>
            <person name="Young S."/>
            <person name="Zeng Q."/>
            <person name="Gargeya S."/>
            <person name="Fitzgerald M."/>
            <person name="Haas B."/>
            <person name="Abouelleil A."/>
            <person name="Allen A.W."/>
            <person name="Alvarado L."/>
            <person name="Arachchi H.M."/>
            <person name="Berlin A.M."/>
            <person name="Chapman S.B."/>
            <person name="Gainer-Dewar J."/>
            <person name="Goldberg J."/>
            <person name="Griggs A."/>
            <person name="Gujja S."/>
            <person name="Hansen M."/>
            <person name="Howarth C."/>
            <person name="Imamovic A."/>
            <person name="Ireland A."/>
            <person name="Larimer J."/>
            <person name="McCowan C."/>
            <person name="Murphy C."/>
            <person name="Pearson M."/>
            <person name="Poon T.W."/>
            <person name="Priest M."/>
            <person name="Roberts A."/>
            <person name="Saif S."/>
            <person name="Shea T."/>
            <person name="Sisk P."/>
            <person name="Sykes S."/>
            <person name="Wortman J."/>
            <person name="Nusbaum C."/>
            <person name="Birren B."/>
        </authorList>
    </citation>
    <scope>NUCLEOTIDE SEQUENCE [LARGE SCALE GENOMIC DNA]</scope>
    <source>
        <strain evidence="6 7">HGA0223</strain>
    </source>
</reference>
<evidence type="ECO:0000256" key="4">
    <source>
        <dbReference type="ARBA" id="ARBA00023306"/>
    </source>
</evidence>
<evidence type="ECO:0000256" key="5">
    <source>
        <dbReference type="HAMAP-Rule" id="MF_01092"/>
    </source>
</evidence>
<dbReference type="PANTHER" id="PTHR39455">
    <property type="entry name" value="CELL DIVISION PROTEIN ZAPD"/>
    <property type="match status" value="1"/>
</dbReference>
<dbReference type="SUPFAM" id="SSF160950">
    <property type="entry name" value="YacF-like"/>
    <property type="match status" value="1"/>
</dbReference>
<sequence length="255" mass="28718">MPDTGLILYEFPCSEKIRFYLRLEALKQRLDWFLALDGKAAHQAAINALFDLSDVAARSDLKNELLKALLQQRRDIEALPANATVDGQPAKTVLALVSEATNSVSAAVGRTSQILRDNEWLQLIRNRQRLPGGTCEFDLPQLHYWLSQPAEIRRQELQSLAQTLLPITNAAQLILDHLRAQTIISDAVAEHGTMQIPTSGSPYQLARIWMPQESQCIPDMSANRHTLWLRFSTPDAKHRLHAVHETLSFRLGLCI</sequence>
<dbReference type="HOGENOM" id="CLU_076303_0_1_4"/>
<name>S3BKU6_9BURK</name>
<dbReference type="Gene3D" id="2.60.440.10">
    <property type="entry name" value="YacF-like domains"/>
    <property type="match status" value="1"/>
</dbReference>
<proteinExistence type="inferred from homology"/>
<comment type="function">
    <text evidence="5">Cell division factor that enhances FtsZ-ring assembly. Directly interacts with FtsZ and promotes bundling of FtsZ protofilaments, with a reduction in FtsZ GTPase activity.</text>
</comment>
<dbReference type="eggNOG" id="COG4582">
    <property type="taxonomic scope" value="Bacteria"/>
</dbReference>
<dbReference type="GO" id="GO:0005737">
    <property type="term" value="C:cytoplasm"/>
    <property type="evidence" value="ECO:0007669"/>
    <property type="project" value="UniProtKB-SubCell"/>
</dbReference>
<evidence type="ECO:0000313" key="6">
    <source>
        <dbReference type="EMBL" id="EPE01854.1"/>
    </source>
</evidence>